<feature type="compositionally biased region" description="Low complexity" evidence="2">
    <location>
        <begin position="153"/>
        <end position="162"/>
    </location>
</feature>
<feature type="region of interest" description="Disordered" evidence="2">
    <location>
        <begin position="265"/>
        <end position="295"/>
    </location>
</feature>
<dbReference type="STRING" id="1869.MB27_01140"/>
<evidence type="ECO:0000313" key="4">
    <source>
        <dbReference type="Proteomes" id="UP000054537"/>
    </source>
</evidence>
<dbReference type="SUPFAM" id="SSF53335">
    <property type="entry name" value="S-adenosyl-L-methionine-dependent methyltransferases"/>
    <property type="match status" value="1"/>
</dbReference>
<dbReference type="EMBL" id="JRTT01000001">
    <property type="protein sequence ID" value="KHD79247.1"/>
    <property type="molecule type" value="Genomic_DNA"/>
</dbReference>
<dbReference type="OrthoDB" id="3755682at2"/>
<evidence type="ECO:0000313" key="3">
    <source>
        <dbReference type="EMBL" id="KHD79247.1"/>
    </source>
</evidence>
<protein>
    <recommendedName>
        <fullName evidence="5">Class I SAM-dependent methyltransferase</fullName>
    </recommendedName>
</protein>
<accession>A0A0A6XGM6</accession>
<dbReference type="RefSeq" id="WP_043521719.1">
    <property type="nucleotide sequence ID" value="NZ_BAABKU010000007.1"/>
</dbReference>
<gene>
    <name evidence="3" type="ORF">MB27_01140</name>
</gene>
<comment type="caution">
    <text evidence="3">The sequence shown here is derived from an EMBL/GenBank/DDBJ whole genome shotgun (WGS) entry which is preliminary data.</text>
</comment>
<dbReference type="AlphaFoldDB" id="A0A0A6XGM6"/>
<evidence type="ECO:0008006" key="5">
    <source>
        <dbReference type="Google" id="ProtNLM"/>
    </source>
</evidence>
<feature type="region of interest" description="Disordered" evidence="2">
    <location>
        <begin position="153"/>
        <end position="172"/>
    </location>
</feature>
<sequence length="525" mass="55066">MTTDSLDSAGAMPHWSDPDPVRGAVLRDLLTGAGGDVLIVGPHDPALIDAVAGREVTVLVRGAPDARALADRYADRPGVRIRCGSLDAVATGAAYDTVVALDGVDRTGSTESADLSWSAAVARLLAVLRPGGRLLLTVRNPLGVDRLHTAATPDDADWAAPDDPTRPAGPEPLRAHLRDAGLTVARDYAAYPGPREPTALLSETALTDPDLHGVLTAVLRRTGPPPGPLLADPRPLAADLLRHRLATALAPAWIVVATRPTALPPAEALPETPPEALPDTPAEALPDTPAEALPAAPAGTLSTALPDTLPEALFAGGRLRRTAHGWSWDPSGAPVAAGRCLHDALLAAARNADQPELRRLLTAWQAGPCATIGADEIVLSADGGLHPLPAPTRRPGGRTEVLQRLAAALHQEGVAHLWPFEGTTELLAALSGIDLAPFPEPPAVPETLRELRDAHDRLAQRLSEARAQLAWYEQRTATLHRDLARAHRIIAVLKGTTPGRAAKAVLDGARSGKRLARAAIRRLRP</sequence>
<reference evidence="3 4" key="1">
    <citation type="submission" date="2014-10" db="EMBL/GenBank/DDBJ databases">
        <title>Draft genome sequence of Actinoplanes utahensis NRRL 12052.</title>
        <authorList>
            <person name="Velasco-Bucheli B."/>
            <person name="del Cerro C."/>
            <person name="Hormigo D."/>
            <person name="Garcia J.L."/>
            <person name="Acebal C."/>
            <person name="Arroyo M."/>
            <person name="de la Mata I."/>
        </authorList>
    </citation>
    <scope>NUCLEOTIDE SEQUENCE [LARGE SCALE GENOMIC DNA]</scope>
    <source>
        <strain evidence="3 4">NRRL 12052</strain>
    </source>
</reference>
<dbReference type="InterPro" id="IPR029063">
    <property type="entry name" value="SAM-dependent_MTases_sf"/>
</dbReference>
<proteinExistence type="predicted"/>
<feature type="compositionally biased region" description="Low complexity" evidence="2">
    <location>
        <begin position="277"/>
        <end position="286"/>
    </location>
</feature>
<dbReference type="Gene3D" id="3.40.50.150">
    <property type="entry name" value="Vaccinia Virus protein VP39"/>
    <property type="match status" value="1"/>
</dbReference>
<feature type="coiled-coil region" evidence="1">
    <location>
        <begin position="448"/>
        <end position="475"/>
    </location>
</feature>
<organism evidence="3 4">
    <name type="scientific">Actinoplanes utahensis</name>
    <dbReference type="NCBI Taxonomy" id="1869"/>
    <lineage>
        <taxon>Bacteria</taxon>
        <taxon>Bacillati</taxon>
        <taxon>Actinomycetota</taxon>
        <taxon>Actinomycetes</taxon>
        <taxon>Micromonosporales</taxon>
        <taxon>Micromonosporaceae</taxon>
        <taxon>Actinoplanes</taxon>
    </lineage>
</organism>
<keyword evidence="4" id="KW-1185">Reference proteome</keyword>
<name>A0A0A6XGM6_ACTUT</name>
<keyword evidence="1" id="KW-0175">Coiled coil</keyword>
<evidence type="ECO:0000256" key="2">
    <source>
        <dbReference type="SAM" id="MobiDB-lite"/>
    </source>
</evidence>
<dbReference type="Proteomes" id="UP000054537">
    <property type="component" value="Unassembled WGS sequence"/>
</dbReference>
<evidence type="ECO:0000256" key="1">
    <source>
        <dbReference type="SAM" id="Coils"/>
    </source>
</evidence>